<dbReference type="PIRSF" id="PIRSF006488">
    <property type="entry name" value="Exonuc_VII_S"/>
    <property type="match status" value="1"/>
</dbReference>
<gene>
    <name evidence="6" type="primary">xseB</name>
    <name evidence="7" type="ORF">OMM_08647</name>
</gene>
<sequence>MANKVTFESAIEQLDKIVDELETGDIPLEQAIKKFEEGVKLSQICTKRLDETEEKMSMLIKTSDGQLKNIPFE</sequence>
<organism evidence="7 8">
    <name type="scientific">Candidatus Magnetoglobus multicellularis str. Araruama</name>
    <dbReference type="NCBI Taxonomy" id="890399"/>
    <lineage>
        <taxon>Bacteria</taxon>
        <taxon>Pseudomonadati</taxon>
        <taxon>Thermodesulfobacteriota</taxon>
        <taxon>Desulfobacteria</taxon>
        <taxon>Desulfobacterales</taxon>
        <taxon>Desulfobacteraceae</taxon>
        <taxon>Candidatus Magnetoglobus</taxon>
    </lineage>
</organism>
<evidence type="ECO:0000256" key="1">
    <source>
        <dbReference type="ARBA" id="ARBA00009998"/>
    </source>
</evidence>
<keyword evidence="3 6" id="KW-0540">Nuclease</keyword>
<dbReference type="Proteomes" id="UP000189670">
    <property type="component" value="Unassembled WGS sequence"/>
</dbReference>
<comment type="caution">
    <text evidence="7">The sequence shown here is derived from an EMBL/GenBank/DDBJ whole genome shotgun (WGS) entry which is preliminary data.</text>
</comment>
<dbReference type="SUPFAM" id="SSF116842">
    <property type="entry name" value="XseB-like"/>
    <property type="match status" value="1"/>
</dbReference>
<name>A0A1V1P6Z9_9BACT</name>
<comment type="similarity">
    <text evidence="1 6">Belongs to the XseB family.</text>
</comment>
<comment type="subunit">
    <text evidence="6">Heterooligomer composed of large and small subunits.</text>
</comment>
<dbReference type="GO" id="GO:0005829">
    <property type="term" value="C:cytosol"/>
    <property type="evidence" value="ECO:0007669"/>
    <property type="project" value="TreeGrafter"/>
</dbReference>
<dbReference type="InterPro" id="IPR003761">
    <property type="entry name" value="Exonuc_VII_S"/>
</dbReference>
<dbReference type="PANTHER" id="PTHR34137:SF1">
    <property type="entry name" value="EXODEOXYRIBONUCLEASE 7 SMALL SUBUNIT"/>
    <property type="match status" value="1"/>
</dbReference>
<keyword evidence="2 6" id="KW-0963">Cytoplasm</keyword>
<dbReference type="PANTHER" id="PTHR34137">
    <property type="entry name" value="EXODEOXYRIBONUCLEASE 7 SMALL SUBUNIT"/>
    <property type="match status" value="1"/>
</dbReference>
<dbReference type="Gene3D" id="1.10.287.1040">
    <property type="entry name" value="Exonuclease VII, small subunit"/>
    <property type="match status" value="1"/>
</dbReference>
<protein>
    <recommendedName>
        <fullName evidence="6">Exodeoxyribonuclease 7 small subunit</fullName>
        <ecNumber evidence="6">3.1.11.6</ecNumber>
    </recommendedName>
    <alternativeName>
        <fullName evidence="6">Exodeoxyribonuclease VII small subunit</fullName>
        <shortName evidence="6">Exonuclease VII small subunit</shortName>
    </alternativeName>
</protein>
<evidence type="ECO:0000256" key="4">
    <source>
        <dbReference type="ARBA" id="ARBA00022801"/>
    </source>
</evidence>
<dbReference type="Pfam" id="PF02609">
    <property type="entry name" value="Exonuc_VII_S"/>
    <property type="match status" value="1"/>
</dbReference>
<dbReference type="EC" id="3.1.11.6" evidence="6"/>
<dbReference type="NCBIfam" id="TIGR01280">
    <property type="entry name" value="xseB"/>
    <property type="match status" value="1"/>
</dbReference>
<accession>A0A1V1P6Z9</accession>
<keyword evidence="5 6" id="KW-0269">Exonuclease</keyword>
<dbReference type="GO" id="GO:0006308">
    <property type="term" value="P:DNA catabolic process"/>
    <property type="evidence" value="ECO:0007669"/>
    <property type="project" value="UniProtKB-UniRule"/>
</dbReference>
<evidence type="ECO:0000256" key="5">
    <source>
        <dbReference type="ARBA" id="ARBA00022839"/>
    </source>
</evidence>
<evidence type="ECO:0000256" key="2">
    <source>
        <dbReference type="ARBA" id="ARBA00022490"/>
    </source>
</evidence>
<reference evidence="8" key="1">
    <citation type="submission" date="2012-11" db="EMBL/GenBank/DDBJ databases">
        <authorList>
            <person name="Lucero-Rivera Y.E."/>
            <person name="Tovar-Ramirez D."/>
        </authorList>
    </citation>
    <scope>NUCLEOTIDE SEQUENCE [LARGE SCALE GENOMIC DNA]</scope>
    <source>
        <strain evidence="8">Araruama</strain>
    </source>
</reference>
<evidence type="ECO:0000256" key="3">
    <source>
        <dbReference type="ARBA" id="ARBA00022722"/>
    </source>
</evidence>
<keyword evidence="4 6" id="KW-0378">Hydrolase</keyword>
<dbReference type="HAMAP" id="MF_00337">
    <property type="entry name" value="Exonuc_7_S"/>
    <property type="match status" value="1"/>
</dbReference>
<evidence type="ECO:0000256" key="6">
    <source>
        <dbReference type="HAMAP-Rule" id="MF_00337"/>
    </source>
</evidence>
<dbReference type="AlphaFoldDB" id="A0A1V1P6Z9"/>
<proteinExistence type="inferred from homology"/>
<comment type="function">
    <text evidence="6">Bidirectionally degrades single-stranded DNA into large acid-insoluble oligonucleotides, which are then degraded further into small acid-soluble oligonucleotides.</text>
</comment>
<comment type="subcellular location">
    <subcellularLocation>
        <location evidence="6">Cytoplasm</location>
    </subcellularLocation>
</comment>
<dbReference type="EMBL" id="ATBP01000387">
    <property type="protein sequence ID" value="ETR70679.1"/>
    <property type="molecule type" value="Genomic_DNA"/>
</dbReference>
<comment type="catalytic activity">
    <reaction evidence="6">
        <text>Exonucleolytic cleavage in either 5'- to 3'- or 3'- to 5'-direction to yield nucleoside 5'-phosphates.</text>
        <dbReference type="EC" id="3.1.11.6"/>
    </reaction>
</comment>
<dbReference type="GO" id="GO:0009318">
    <property type="term" value="C:exodeoxyribonuclease VII complex"/>
    <property type="evidence" value="ECO:0007669"/>
    <property type="project" value="UniProtKB-UniRule"/>
</dbReference>
<evidence type="ECO:0000313" key="7">
    <source>
        <dbReference type="EMBL" id="ETR70679.1"/>
    </source>
</evidence>
<dbReference type="InterPro" id="IPR037004">
    <property type="entry name" value="Exonuc_VII_ssu_sf"/>
</dbReference>
<dbReference type="GO" id="GO:0008855">
    <property type="term" value="F:exodeoxyribonuclease VII activity"/>
    <property type="evidence" value="ECO:0007669"/>
    <property type="project" value="UniProtKB-UniRule"/>
</dbReference>
<evidence type="ECO:0000313" key="8">
    <source>
        <dbReference type="Proteomes" id="UP000189670"/>
    </source>
</evidence>